<evidence type="ECO:0000259" key="5">
    <source>
        <dbReference type="PROSITE" id="PS50111"/>
    </source>
</evidence>
<feature type="domain" description="HAMP" evidence="6">
    <location>
        <begin position="180"/>
        <end position="233"/>
    </location>
</feature>
<gene>
    <name evidence="7" type="ORF">DB32_001903</name>
</gene>
<protein>
    <submittedName>
        <fullName evidence="7">Methyl-accepting chemotaxis protein</fullName>
    </submittedName>
</protein>
<reference evidence="7 8" key="1">
    <citation type="submission" date="2015-03" db="EMBL/GenBank/DDBJ databases">
        <title>Genome assembly of Sandaracinus amylolyticus DSM 53668.</title>
        <authorList>
            <person name="Sharma G."/>
            <person name="Subramanian S."/>
        </authorList>
    </citation>
    <scope>NUCLEOTIDE SEQUENCE [LARGE SCALE GENOMIC DNA]</scope>
    <source>
        <strain evidence="7 8">DSM 53668</strain>
    </source>
</reference>
<dbReference type="CDD" id="cd06225">
    <property type="entry name" value="HAMP"/>
    <property type="match status" value="2"/>
</dbReference>
<keyword evidence="8" id="KW-1185">Reference proteome</keyword>
<evidence type="ECO:0000256" key="1">
    <source>
        <dbReference type="ARBA" id="ARBA00023224"/>
    </source>
</evidence>
<keyword evidence="4" id="KW-1133">Transmembrane helix</keyword>
<dbReference type="GO" id="GO:0006935">
    <property type="term" value="P:chemotaxis"/>
    <property type="evidence" value="ECO:0007669"/>
    <property type="project" value="InterPro"/>
</dbReference>
<dbReference type="RefSeq" id="WP_053232062.1">
    <property type="nucleotide sequence ID" value="NZ_CP011125.1"/>
</dbReference>
<sequence length="517" mass="55448">MFRFVSVRWKIAGLLFGVVLVITGLDAWLVPERAAQAERESITERARATAAMLSESVVAPLEFDQDDSAAEVMRVALADRLVEWAAVYRANGERVTVVGDGNPPRTMRMRDEPQDVSASESLVVVAAPVARGNNDAIGTVAVALRSTAIARRREETRGWIAMQGLGVAIVGLLASFVFATRMSSQMQRMARAAEQIARGDVSSNLALSHSNDELGEMATAFERMNDRLRELQQGAVRVADGDLTGSIGGDGELFVAFRRMLDSLRSLTQRIGTSSDAVASASAGMFSAVREQETLATQQTASLEEIRRTLETLAAAADAVARDAQAVHEMSGRTLESSTRMADQTRLVSAHSDRIGEILSLIQDIADRSDLLALNAALEGTKAGEVGRGFSLVAAEMRRLSEHVMDSVRDIRKLVADMRAASHASVLATEESTKLARDAAAAAAKISDAVNRHQEGTSQAKSAADEVVRAVNESLTGSAATTRSAESLLQLSHELKQAIQAFRVASAELPRDHRSGR</sequence>
<dbReference type="SUPFAM" id="SSF58104">
    <property type="entry name" value="Methyl-accepting chemotaxis protein (MCP) signaling domain"/>
    <property type="match status" value="1"/>
</dbReference>
<keyword evidence="1 3" id="KW-0807">Transducer</keyword>
<dbReference type="Pfam" id="PF00015">
    <property type="entry name" value="MCPsignal"/>
    <property type="match status" value="1"/>
</dbReference>
<dbReference type="PROSITE" id="PS50111">
    <property type="entry name" value="CHEMOTAXIS_TRANSDUC_2"/>
    <property type="match status" value="1"/>
</dbReference>
<dbReference type="InterPro" id="IPR004090">
    <property type="entry name" value="Chemotax_Me-accpt_rcpt"/>
</dbReference>
<evidence type="ECO:0000313" key="8">
    <source>
        <dbReference type="Proteomes" id="UP000034883"/>
    </source>
</evidence>
<dbReference type="Gene3D" id="1.10.8.500">
    <property type="entry name" value="HAMP domain in histidine kinase"/>
    <property type="match status" value="1"/>
</dbReference>
<dbReference type="Pfam" id="PF00672">
    <property type="entry name" value="HAMP"/>
    <property type="match status" value="1"/>
</dbReference>
<dbReference type="Proteomes" id="UP000034883">
    <property type="component" value="Chromosome"/>
</dbReference>
<organism evidence="7 8">
    <name type="scientific">Sandaracinus amylolyticus</name>
    <dbReference type="NCBI Taxonomy" id="927083"/>
    <lineage>
        <taxon>Bacteria</taxon>
        <taxon>Pseudomonadati</taxon>
        <taxon>Myxococcota</taxon>
        <taxon>Polyangia</taxon>
        <taxon>Polyangiales</taxon>
        <taxon>Sandaracinaceae</taxon>
        <taxon>Sandaracinus</taxon>
    </lineage>
</organism>
<dbReference type="EMBL" id="CP011125">
    <property type="protein sequence ID" value="AKF04754.1"/>
    <property type="molecule type" value="Genomic_DNA"/>
</dbReference>
<evidence type="ECO:0000259" key="6">
    <source>
        <dbReference type="PROSITE" id="PS50885"/>
    </source>
</evidence>
<comment type="similarity">
    <text evidence="2">Belongs to the methyl-accepting chemotaxis (MCP) protein family.</text>
</comment>
<feature type="transmembrane region" description="Helical" evidence="4">
    <location>
        <begin position="159"/>
        <end position="179"/>
    </location>
</feature>
<dbReference type="PROSITE" id="PS50885">
    <property type="entry name" value="HAMP"/>
    <property type="match status" value="1"/>
</dbReference>
<dbReference type="SMART" id="SM00304">
    <property type="entry name" value="HAMP"/>
    <property type="match status" value="1"/>
</dbReference>
<name>A0A0F6SE85_9BACT</name>
<evidence type="ECO:0000256" key="2">
    <source>
        <dbReference type="ARBA" id="ARBA00029447"/>
    </source>
</evidence>
<feature type="domain" description="Methyl-accepting transducer" evidence="5">
    <location>
        <begin position="267"/>
        <end position="489"/>
    </location>
</feature>
<keyword evidence="4" id="KW-0472">Membrane</keyword>
<dbReference type="GO" id="GO:0016020">
    <property type="term" value="C:membrane"/>
    <property type="evidence" value="ECO:0007669"/>
    <property type="project" value="InterPro"/>
</dbReference>
<dbReference type="SMART" id="SM00283">
    <property type="entry name" value="MA"/>
    <property type="match status" value="1"/>
</dbReference>
<proteinExistence type="inferred from homology"/>
<dbReference type="GO" id="GO:0007165">
    <property type="term" value="P:signal transduction"/>
    <property type="evidence" value="ECO:0007669"/>
    <property type="project" value="UniProtKB-KW"/>
</dbReference>
<accession>A0A0F6SE85</accession>
<dbReference type="AlphaFoldDB" id="A0A0F6SE85"/>
<dbReference type="InterPro" id="IPR003660">
    <property type="entry name" value="HAMP_dom"/>
</dbReference>
<dbReference type="PANTHER" id="PTHR32089:SF112">
    <property type="entry name" value="LYSOZYME-LIKE PROTEIN-RELATED"/>
    <property type="match status" value="1"/>
</dbReference>
<keyword evidence="4" id="KW-0812">Transmembrane</keyword>
<dbReference type="STRING" id="927083.DB32_001903"/>
<dbReference type="OrthoDB" id="5522708at2"/>
<dbReference type="PANTHER" id="PTHR32089">
    <property type="entry name" value="METHYL-ACCEPTING CHEMOTAXIS PROTEIN MCPB"/>
    <property type="match status" value="1"/>
</dbReference>
<dbReference type="KEGG" id="samy:DB32_001903"/>
<evidence type="ECO:0000256" key="3">
    <source>
        <dbReference type="PROSITE-ProRule" id="PRU00284"/>
    </source>
</evidence>
<dbReference type="Gene3D" id="1.10.287.950">
    <property type="entry name" value="Methyl-accepting chemotaxis protein"/>
    <property type="match status" value="1"/>
</dbReference>
<dbReference type="PRINTS" id="PR00260">
    <property type="entry name" value="CHEMTRNSDUCR"/>
</dbReference>
<evidence type="ECO:0000256" key="4">
    <source>
        <dbReference type="SAM" id="Phobius"/>
    </source>
</evidence>
<dbReference type="GO" id="GO:0004888">
    <property type="term" value="F:transmembrane signaling receptor activity"/>
    <property type="evidence" value="ECO:0007669"/>
    <property type="project" value="InterPro"/>
</dbReference>
<dbReference type="InterPro" id="IPR004089">
    <property type="entry name" value="MCPsignal_dom"/>
</dbReference>
<evidence type="ECO:0000313" key="7">
    <source>
        <dbReference type="EMBL" id="AKF04754.1"/>
    </source>
</evidence>